<dbReference type="Gene3D" id="3.40.50.2000">
    <property type="entry name" value="Glycogen Phosphorylase B"/>
    <property type="match status" value="2"/>
</dbReference>
<dbReference type="OrthoDB" id="5835829at2759"/>
<dbReference type="FunFam" id="3.40.50.2000:FF:000047">
    <property type="entry name" value="Glycosyltransferase"/>
    <property type="match status" value="1"/>
</dbReference>
<name>A0A7J6W2A2_THATH</name>
<accession>A0A7J6W2A2</accession>
<keyword evidence="6" id="KW-0175">Coiled coil</keyword>
<evidence type="ECO:0000313" key="7">
    <source>
        <dbReference type="EMBL" id="KAF5191233.1"/>
    </source>
</evidence>
<keyword evidence="2 4" id="KW-0328">Glycosyltransferase</keyword>
<evidence type="ECO:0000256" key="6">
    <source>
        <dbReference type="SAM" id="Coils"/>
    </source>
</evidence>
<dbReference type="PANTHER" id="PTHR48047">
    <property type="entry name" value="GLYCOSYLTRANSFERASE"/>
    <property type="match status" value="1"/>
</dbReference>
<dbReference type="PROSITE" id="PS00375">
    <property type="entry name" value="UDPGT"/>
    <property type="match status" value="1"/>
</dbReference>
<evidence type="ECO:0000256" key="1">
    <source>
        <dbReference type="ARBA" id="ARBA00009995"/>
    </source>
</evidence>
<evidence type="ECO:0000256" key="4">
    <source>
        <dbReference type="RuleBase" id="RU003718"/>
    </source>
</evidence>
<dbReference type="CDD" id="cd03784">
    <property type="entry name" value="GT1_Gtf-like"/>
    <property type="match status" value="1"/>
</dbReference>
<reference evidence="7 8" key="1">
    <citation type="submission" date="2020-06" db="EMBL/GenBank/DDBJ databases">
        <title>Transcriptomic and genomic resources for Thalictrum thalictroides and T. hernandezii: Facilitating candidate gene discovery in an emerging model plant lineage.</title>
        <authorList>
            <person name="Arias T."/>
            <person name="Riano-Pachon D.M."/>
            <person name="Di Stilio V.S."/>
        </authorList>
    </citation>
    <scope>NUCLEOTIDE SEQUENCE [LARGE SCALE GENOMIC DNA]</scope>
    <source>
        <strain evidence="8">cv. WT478/WT964</strain>
        <tissue evidence="7">Leaves</tissue>
    </source>
</reference>
<sequence length="473" mass="53570">MAQGHLIPMVDMARLISERGIMSTIVTTPLNACRFKTTIDRAVESGLPIRLLVLQLRCTEMGLPEGCENLDSAPSRELIRNFLLATNNLQGPLEQYLQESQPRPSCIISDKYLPWTSGTANKFKIPRLVFHGMCCFSLLCSHNILYYYAHENITSHSKTFIIPGMPEPIEIPKAQLPGEFMPNPDLDDIRDQIREAESMAYGVVVNSFNELELSYIREYQNAIQKKVWCIGPVSQCNKNVLDKFDRGDKASIDKNECLRWLNSKKPKSVIYVCLGSQCRLIPSQLIELGHSLNASNYPFIWVIKRTETFHEFENWLSGGFEEQIKERGLLIKGWAPQIFILSHPAIGGFLTHCGWNSTLEGICAGIPMITWPLFAEQFLNEKLIVQVMGIGVRIGVDVPVRWGDEEKSGVKVKREQIQKAIERLMNEEEEGARKRARDLGEIAIMSMETGYSNMTLMIEDIMQLATSQKLATI</sequence>
<dbReference type="FunFam" id="3.40.50.2000:FF:000071">
    <property type="entry name" value="Glycosyltransferase"/>
    <property type="match status" value="1"/>
</dbReference>
<dbReference type="InterPro" id="IPR002213">
    <property type="entry name" value="UDP_glucos_trans"/>
</dbReference>
<dbReference type="SUPFAM" id="SSF53756">
    <property type="entry name" value="UDP-Glycosyltransferase/glycogen phosphorylase"/>
    <property type="match status" value="1"/>
</dbReference>
<keyword evidence="3 4" id="KW-0808">Transferase</keyword>
<evidence type="ECO:0000256" key="5">
    <source>
        <dbReference type="RuleBase" id="RU362057"/>
    </source>
</evidence>
<dbReference type="GO" id="GO:0035251">
    <property type="term" value="F:UDP-glucosyltransferase activity"/>
    <property type="evidence" value="ECO:0007669"/>
    <property type="project" value="TreeGrafter"/>
</dbReference>
<comment type="caution">
    <text evidence="7">The sequence shown here is derived from an EMBL/GenBank/DDBJ whole genome shotgun (WGS) entry which is preliminary data.</text>
</comment>
<organism evidence="7 8">
    <name type="scientific">Thalictrum thalictroides</name>
    <name type="common">Rue-anemone</name>
    <name type="synonym">Anemone thalictroides</name>
    <dbReference type="NCBI Taxonomy" id="46969"/>
    <lineage>
        <taxon>Eukaryota</taxon>
        <taxon>Viridiplantae</taxon>
        <taxon>Streptophyta</taxon>
        <taxon>Embryophyta</taxon>
        <taxon>Tracheophyta</taxon>
        <taxon>Spermatophyta</taxon>
        <taxon>Magnoliopsida</taxon>
        <taxon>Ranunculales</taxon>
        <taxon>Ranunculaceae</taxon>
        <taxon>Thalictroideae</taxon>
        <taxon>Thalictrum</taxon>
    </lineage>
</organism>
<feature type="coiled-coil region" evidence="6">
    <location>
        <begin position="407"/>
        <end position="437"/>
    </location>
</feature>
<dbReference type="EMBL" id="JABWDY010023037">
    <property type="protein sequence ID" value="KAF5191233.1"/>
    <property type="molecule type" value="Genomic_DNA"/>
</dbReference>
<dbReference type="AlphaFoldDB" id="A0A7J6W2A2"/>
<evidence type="ECO:0000313" key="8">
    <source>
        <dbReference type="Proteomes" id="UP000554482"/>
    </source>
</evidence>
<evidence type="ECO:0000256" key="2">
    <source>
        <dbReference type="ARBA" id="ARBA00022676"/>
    </source>
</evidence>
<dbReference type="Pfam" id="PF00201">
    <property type="entry name" value="UDPGT"/>
    <property type="match status" value="1"/>
</dbReference>
<dbReference type="Proteomes" id="UP000554482">
    <property type="component" value="Unassembled WGS sequence"/>
</dbReference>
<keyword evidence="8" id="KW-1185">Reference proteome</keyword>
<dbReference type="EC" id="2.4.1.-" evidence="5"/>
<comment type="similarity">
    <text evidence="1 4">Belongs to the UDP-glycosyltransferase family.</text>
</comment>
<dbReference type="InterPro" id="IPR035595">
    <property type="entry name" value="UDP_glycos_trans_CS"/>
</dbReference>
<proteinExistence type="inferred from homology"/>
<protein>
    <recommendedName>
        <fullName evidence="5">Glycosyltransferase</fullName>
        <ecNumber evidence="5">2.4.1.-</ecNumber>
    </recommendedName>
</protein>
<evidence type="ECO:0000256" key="3">
    <source>
        <dbReference type="ARBA" id="ARBA00022679"/>
    </source>
</evidence>
<gene>
    <name evidence="7" type="ORF">FRX31_019180</name>
</gene>
<dbReference type="PANTHER" id="PTHR48047:SF182">
    <property type="entry name" value="GLYCOSYLTRANSFERASE"/>
    <property type="match status" value="1"/>
</dbReference>